<dbReference type="InterPro" id="IPR011611">
    <property type="entry name" value="PfkB_dom"/>
</dbReference>
<dbReference type="GO" id="GO:0044281">
    <property type="term" value="P:small molecule metabolic process"/>
    <property type="evidence" value="ECO:0007669"/>
    <property type="project" value="UniProtKB-ARBA"/>
</dbReference>
<dbReference type="GO" id="GO:0005524">
    <property type="term" value="F:ATP binding"/>
    <property type="evidence" value="ECO:0007669"/>
    <property type="project" value="UniProtKB-UniRule"/>
</dbReference>
<name>A0A9D2FG60_9FIRM</name>
<evidence type="ECO:0000259" key="10">
    <source>
        <dbReference type="Pfam" id="PF00294"/>
    </source>
</evidence>
<comment type="catalytic activity">
    <reaction evidence="7">
        <text>D-tagatofuranose 6-phosphate + ATP = D-tagatofuranose 1,6-bisphosphate + ADP + H(+)</text>
        <dbReference type="Rhea" id="RHEA:12420"/>
        <dbReference type="ChEBI" id="CHEBI:15378"/>
        <dbReference type="ChEBI" id="CHEBI:30616"/>
        <dbReference type="ChEBI" id="CHEBI:58694"/>
        <dbReference type="ChEBI" id="CHEBI:58695"/>
        <dbReference type="ChEBI" id="CHEBI:456216"/>
        <dbReference type="EC" id="2.7.1.144"/>
    </reaction>
</comment>
<dbReference type="Pfam" id="PF00294">
    <property type="entry name" value="PfkB"/>
    <property type="match status" value="1"/>
</dbReference>
<dbReference type="SUPFAM" id="SSF53613">
    <property type="entry name" value="Ribokinase-like"/>
    <property type="match status" value="1"/>
</dbReference>
<evidence type="ECO:0000256" key="2">
    <source>
        <dbReference type="ARBA" id="ARBA00022679"/>
    </source>
</evidence>
<comment type="similarity">
    <text evidence="7">Belongs to the carbohydrate kinase PfkB family. LacC subfamily.</text>
</comment>
<comment type="similarity">
    <text evidence="1">Belongs to the carbohydrate kinase pfkB family.</text>
</comment>
<evidence type="ECO:0000256" key="3">
    <source>
        <dbReference type="ARBA" id="ARBA00022741"/>
    </source>
</evidence>
<evidence type="ECO:0000256" key="1">
    <source>
        <dbReference type="ARBA" id="ARBA00005380"/>
    </source>
</evidence>
<evidence type="ECO:0000256" key="9">
    <source>
        <dbReference type="RuleBase" id="RU369061"/>
    </source>
</evidence>
<dbReference type="GO" id="GO:0005829">
    <property type="term" value="C:cytosol"/>
    <property type="evidence" value="ECO:0007669"/>
    <property type="project" value="TreeGrafter"/>
</dbReference>
<dbReference type="GO" id="GO:0008662">
    <property type="term" value="F:1-phosphofructokinase activity"/>
    <property type="evidence" value="ECO:0007669"/>
    <property type="project" value="UniProtKB-UniRule"/>
</dbReference>
<dbReference type="InterPro" id="IPR017583">
    <property type="entry name" value="Tagatose/fructose_Pkinase"/>
</dbReference>
<keyword evidence="2 7" id="KW-0808">Transferase</keyword>
<dbReference type="NCBIfam" id="TIGR03828">
    <property type="entry name" value="pfkB"/>
    <property type="match status" value="1"/>
</dbReference>
<comment type="pathway">
    <text evidence="7">Carbohydrate metabolism; D-tagatose 6-phosphate degradation; D-glyceraldehyde 3-phosphate and glycerone phosphate from D-tagatose 6-phosphate: step 1/2.</text>
</comment>
<accession>A0A9D2FG60</accession>
<keyword evidence="7" id="KW-0423">Lactose metabolism</keyword>
<keyword evidence="3 7" id="KW-0547">Nucleotide-binding</keyword>
<evidence type="ECO:0000256" key="4">
    <source>
        <dbReference type="ARBA" id="ARBA00022777"/>
    </source>
</evidence>
<dbReference type="PANTHER" id="PTHR46566">
    <property type="entry name" value="1-PHOSPHOFRUCTOKINASE-RELATED"/>
    <property type="match status" value="1"/>
</dbReference>
<comment type="function">
    <text evidence="9">Catalyzes the ATP-dependent phosphorylation of fructose-l-phosphate to fructose-l,6-bisphosphate.</text>
</comment>
<dbReference type="InterPro" id="IPR029056">
    <property type="entry name" value="Ribokinase-like"/>
</dbReference>
<keyword evidence="5 7" id="KW-0067">ATP-binding</keyword>
<organism evidence="11 12">
    <name type="scientific">Candidatus Faecalibacterium gallistercoris</name>
    <dbReference type="NCBI Taxonomy" id="2838579"/>
    <lineage>
        <taxon>Bacteria</taxon>
        <taxon>Bacillati</taxon>
        <taxon>Bacillota</taxon>
        <taxon>Clostridia</taxon>
        <taxon>Eubacteriales</taxon>
        <taxon>Oscillospiraceae</taxon>
        <taxon>Faecalibacterium</taxon>
    </lineage>
</organism>
<sequence>MIYTVTLNPALDKTVEVPGFALDTVNRIVSVRTDPGGKGINVSKVIAKLGGASVAMGVLAGAAGRAIAAQLEQQGLTCDFCFAGGGETRTNLKVIDPQGRTHTDINEPGPAVGPRLLEELLGRLTGRLAAGDIVVLAGSLPAGAPSGTYRDWTAACRQAGAKVFLDADGSLLAEGIQAAPYLVKPNQDELSRLAGRPLETVDQLWQAGAALLDAGIRKVVVSLGSRGGLYMTREQTILAEGLPVKVGSTVGAGDSVVAALACAEDRGLSLEEAVVLSTAAGAANVMCSGTQAAEYSVVQSLMPRVVWRAL</sequence>
<dbReference type="InterPro" id="IPR002173">
    <property type="entry name" value="Carboh/pur_kinase_PfkB_CS"/>
</dbReference>
<gene>
    <name evidence="11" type="primary">pfkB</name>
    <name evidence="11" type="ORF">H9725_08180</name>
</gene>
<dbReference type="FunFam" id="3.40.1190.20:FF:000001">
    <property type="entry name" value="Phosphofructokinase"/>
    <property type="match status" value="1"/>
</dbReference>
<dbReference type="GO" id="GO:0016052">
    <property type="term" value="P:carbohydrate catabolic process"/>
    <property type="evidence" value="ECO:0007669"/>
    <property type="project" value="UniProtKB-ARBA"/>
</dbReference>
<dbReference type="PANTHER" id="PTHR46566:SF2">
    <property type="entry name" value="ATP-DEPENDENT 6-PHOSPHOFRUCTOKINASE ISOZYME 2"/>
    <property type="match status" value="1"/>
</dbReference>
<feature type="domain" description="Carbohydrate kinase PfkB" evidence="10">
    <location>
        <begin position="17"/>
        <end position="292"/>
    </location>
</feature>
<evidence type="ECO:0000256" key="5">
    <source>
        <dbReference type="ARBA" id="ARBA00022840"/>
    </source>
</evidence>
<keyword evidence="4 8" id="KW-0418">Kinase</keyword>
<dbReference type="Proteomes" id="UP000824065">
    <property type="component" value="Unassembled WGS sequence"/>
</dbReference>
<protein>
    <recommendedName>
        <fullName evidence="7">Tagatose-6-phosphate kinase</fullName>
        <ecNumber evidence="7">2.7.1.144</ecNumber>
    </recommendedName>
</protein>
<dbReference type="InterPro" id="IPR002139">
    <property type="entry name" value="Ribo/fructo_kinase"/>
</dbReference>
<dbReference type="EC" id="2.7.1.144" evidence="7"/>
<evidence type="ECO:0000256" key="7">
    <source>
        <dbReference type="PIRNR" id="PIRNR000535"/>
    </source>
</evidence>
<reference evidence="11" key="2">
    <citation type="submission" date="2021-04" db="EMBL/GenBank/DDBJ databases">
        <authorList>
            <person name="Gilroy R."/>
        </authorList>
    </citation>
    <scope>NUCLEOTIDE SEQUENCE</scope>
    <source>
        <strain evidence="11">ChiBcec16-3735</strain>
    </source>
</reference>
<dbReference type="EMBL" id="DXBJ01000058">
    <property type="protein sequence ID" value="HIZ58540.1"/>
    <property type="molecule type" value="Genomic_DNA"/>
</dbReference>
<dbReference type="NCBIfam" id="TIGR03168">
    <property type="entry name" value="1-PFK"/>
    <property type="match status" value="1"/>
</dbReference>
<dbReference type="GO" id="GO:0005988">
    <property type="term" value="P:lactose metabolic process"/>
    <property type="evidence" value="ECO:0007669"/>
    <property type="project" value="UniProtKB-KW"/>
</dbReference>
<dbReference type="Gene3D" id="3.40.1190.20">
    <property type="match status" value="1"/>
</dbReference>
<evidence type="ECO:0000313" key="12">
    <source>
        <dbReference type="Proteomes" id="UP000824065"/>
    </source>
</evidence>
<comment type="catalytic activity">
    <reaction evidence="6 9">
        <text>beta-D-fructose 1-phosphate + ATP = beta-D-fructose 1,6-bisphosphate + ADP + H(+)</text>
        <dbReference type="Rhea" id="RHEA:14213"/>
        <dbReference type="ChEBI" id="CHEBI:15378"/>
        <dbReference type="ChEBI" id="CHEBI:30616"/>
        <dbReference type="ChEBI" id="CHEBI:32966"/>
        <dbReference type="ChEBI" id="CHEBI:138881"/>
        <dbReference type="ChEBI" id="CHEBI:456216"/>
        <dbReference type="EC" id="2.7.1.56"/>
    </reaction>
</comment>
<evidence type="ECO:0000313" key="11">
    <source>
        <dbReference type="EMBL" id="HIZ58540.1"/>
    </source>
</evidence>
<dbReference type="PROSITE" id="PS00584">
    <property type="entry name" value="PFKB_KINASES_2"/>
    <property type="match status" value="1"/>
</dbReference>
<proteinExistence type="inferred from homology"/>
<comment type="caution">
    <text evidence="11">The sequence shown here is derived from an EMBL/GenBank/DDBJ whole genome shotgun (WGS) entry which is preliminary data.</text>
</comment>
<reference evidence="11" key="1">
    <citation type="journal article" date="2021" name="PeerJ">
        <title>Extensive microbial diversity within the chicken gut microbiome revealed by metagenomics and culture.</title>
        <authorList>
            <person name="Gilroy R."/>
            <person name="Ravi A."/>
            <person name="Getino M."/>
            <person name="Pursley I."/>
            <person name="Horton D.L."/>
            <person name="Alikhan N.F."/>
            <person name="Baker D."/>
            <person name="Gharbi K."/>
            <person name="Hall N."/>
            <person name="Watson M."/>
            <person name="Adriaenssens E.M."/>
            <person name="Foster-Nyarko E."/>
            <person name="Jarju S."/>
            <person name="Secka A."/>
            <person name="Antonio M."/>
            <person name="Oren A."/>
            <person name="Chaudhuri R.R."/>
            <person name="La Ragione R."/>
            <person name="Hildebrand F."/>
            <person name="Pallen M.J."/>
        </authorList>
    </citation>
    <scope>NUCLEOTIDE SEQUENCE</scope>
    <source>
        <strain evidence="11">ChiBcec16-3735</strain>
    </source>
</reference>
<dbReference type="CDD" id="cd01164">
    <property type="entry name" value="FruK_PfkB_like"/>
    <property type="match status" value="1"/>
</dbReference>
<dbReference type="PIRSF" id="PIRSF000535">
    <property type="entry name" value="1PFK/6PFK/LacC"/>
    <property type="match status" value="1"/>
</dbReference>
<dbReference type="AlphaFoldDB" id="A0A9D2FG60"/>
<dbReference type="PRINTS" id="PR00990">
    <property type="entry name" value="RIBOKINASE"/>
</dbReference>
<dbReference type="GO" id="GO:0009024">
    <property type="term" value="F:tagatose-6-phosphate kinase activity"/>
    <property type="evidence" value="ECO:0007669"/>
    <property type="project" value="UniProtKB-EC"/>
</dbReference>
<evidence type="ECO:0000256" key="8">
    <source>
        <dbReference type="RuleBase" id="RU003704"/>
    </source>
</evidence>
<dbReference type="InterPro" id="IPR022463">
    <property type="entry name" value="1-PFruKinase"/>
</dbReference>
<evidence type="ECO:0000256" key="6">
    <source>
        <dbReference type="ARBA" id="ARBA00047745"/>
    </source>
</evidence>